<comment type="subcellular location">
    <subcellularLocation>
        <location evidence="1">Membrane</location>
        <topology evidence="1">Single-pass membrane protein</topology>
    </subcellularLocation>
</comment>
<dbReference type="PANTHER" id="PTHR30441:SF8">
    <property type="entry name" value="DUF748 DOMAIN-CONTAINING PROTEIN"/>
    <property type="match status" value="1"/>
</dbReference>
<dbReference type="HOGENOM" id="CLU_002997_0_0_10"/>
<evidence type="ECO:0000256" key="3">
    <source>
        <dbReference type="ARBA" id="ARBA00022989"/>
    </source>
</evidence>
<dbReference type="GO" id="GO:0009306">
    <property type="term" value="P:protein secretion"/>
    <property type="evidence" value="ECO:0007669"/>
    <property type="project" value="InterPro"/>
</dbReference>
<feature type="compositionally biased region" description="Low complexity" evidence="5">
    <location>
        <begin position="1681"/>
        <end position="1690"/>
    </location>
</feature>
<dbReference type="eggNOG" id="COG2911">
    <property type="taxonomic scope" value="Bacteria"/>
</dbReference>
<reference evidence="7 8" key="1">
    <citation type="submission" date="2011-12" db="EMBL/GenBank/DDBJ databases">
        <title>The complete genome of Niastella koreensis GR20-10.</title>
        <authorList>
            <consortium name="US DOE Joint Genome Institute (JGI-PGF)"/>
            <person name="Lucas S."/>
            <person name="Han J."/>
            <person name="Lapidus A."/>
            <person name="Bruce D."/>
            <person name="Goodwin L."/>
            <person name="Pitluck S."/>
            <person name="Peters L."/>
            <person name="Kyrpides N."/>
            <person name="Mavromatis K."/>
            <person name="Ivanova N."/>
            <person name="Mikhailova N."/>
            <person name="Davenport K."/>
            <person name="Saunders E."/>
            <person name="Detter J.C."/>
            <person name="Tapia R."/>
            <person name="Han C."/>
            <person name="Land M."/>
            <person name="Hauser L."/>
            <person name="Markowitz V."/>
            <person name="Cheng J.-F."/>
            <person name="Hugenholtz P."/>
            <person name="Woyke T."/>
            <person name="Wu D."/>
            <person name="Tindall B."/>
            <person name="Pomrenke H."/>
            <person name="Brambilla E."/>
            <person name="Klenk H.-P."/>
            <person name="Eisen J.A."/>
        </authorList>
    </citation>
    <scope>NUCLEOTIDE SEQUENCE [LARGE SCALE GENOMIC DNA]</scope>
    <source>
        <strain evidence="8">DSM 17620 / KACC 11465 / NBRC 106392 / GR20-10</strain>
    </source>
</reference>
<dbReference type="Pfam" id="PF04357">
    <property type="entry name" value="TamB"/>
    <property type="match status" value="1"/>
</dbReference>
<keyword evidence="2" id="KW-0812">Transmembrane</keyword>
<gene>
    <name evidence="7" type="ordered locus">Niako_5842</name>
</gene>
<dbReference type="EMBL" id="CP003178">
    <property type="protein sequence ID" value="AEW02073.1"/>
    <property type="molecule type" value="Genomic_DNA"/>
</dbReference>
<evidence type="ECO:0000313" key="7">
    <source>
        <dbReference type="EMBL" id="AEW02073.1"/>
    </source>
</evidence>
<evidence type="ECO:0000313" key="8">
    <source>
        <dbReference type="Proteomes" id="UP000005438"/>
    </source>
</evidence>
<feature type="compositionally biased region" description="Basic and acidic residues" evidence="5">
    <location>
        <begin position="1705"/>
        <end position="1715"/>
    </location>
</feature>
<accession>G8TNY8</accession>
<dbReference type="STRING" id="700598.Niako_5842"/>
<dbReference type="PATRIC" id="fig|700598.3.peg.5983"/>
<dbReference type="Proteomes" id="UP000005438">
    <property type="component" value="Chromosome"/>
</dbReference>
<dbReference type="GO" id="GO:0090313">
    <property type="term" value="P:regulation of protein targeting to membrane"/>
    <property type="evidence" value="ECO:0007669"/>
    <property type="project" value="TreeGrafter"/>
</dbReference>
<sequence length="1715" mass="190201">MKKAAKITLKVLLWFVAVVLLIAVLVQTPPVQNFARKKVQAYLQNKLGTRFEIGRLRIGFPSSVVLDNVYVEDKTKDTLLYGGRIKVSLQMLKLLHSEVAIGDIRLQNMTAKIKRQLPDTTFNFQFIIDAFASKDQQPAKPADTTALKMSLDNVYLDNIHFIYKDTISGNDWTIQLAHFSTHINKFDPQKQVFDVPEFYLDGLTARLYQYKPLVTVEDVVANDTAVSPMPAIILKHVQLKNIDVDYQNNVSAFYTQAKVKDLDTRVNTADLNGRRIILDQVRLLGIDTRVTMGKTQGAELVKQKAKVEARDVANQSWLVNVKNINIQKTAFQYDDENQPRQTRVLDYGHLKATDLTLQARSFYMSGDTILASVQEGSLKEQSGFTLKQLQGDIVYTDKKVYADNLLVETPGTRIRNTIHLDYPSLESIKKNIGQLQVKAVLPGCYVSNRDILYFMPDLKKQPGLGDPATVFHLNADVQGRVDNLNAKVLQLQGWNNTKLDVAGTVVGLPSIEKVYGDIRINEIRTTRQDAERFLPESIQKQIAIPETVQVTGNIKGNTKQMNTNLLVKSSSGDITLKGNMNNYQDMKAATYDLQVKAQQVKAGAIMKDTSLQTVTADIAVKGKGLTKETADATLKGTVESVVFQRYNYRNINLDAAYKNQQANSNLSIADDNIRLAGNITVNLALADPAITADVMIDSIKTKPLHFTTQDIIYRGKIEADLSDINPDSLQGDVMLIHSLLVNGNQRLQMDTLLVKAVQSGDSSRITLESDIAKARLMGKYKLSQMGDIFSQAIQPYFAVMPATQPPPVVAPYNFRIGVYVKDNPALKAMLPTISQFETFYLNAHFSSDSGWEARGVMPVLVMDGMNINNLRLNAGAGARDSTLHFITTVNQFALGSNTVYNAMIKANAAHNKVDFVTRFHDHAGRIQYAIPGSLQQPQSGVYDISLKSDSLLLNYDMWTVAPDNQIHIGNNDIRVTNFMLNHNFQQFSLKSRGNVLNAPAEASFTSFQIATLAAFVTSDSLDVDGTLDGNIVFHNLTTKPLFAGDVTITNLNFKKDTVGNIIVKAKNTTPEIINADIVLTGRGNHATVNGDLYLQPVNGNDFKLKLGIDTINLATLEGATMGAIKDASGNITGKFDVSGTFSKFNIDGGLSFKQTDFNLSMLNSKFHIEDETVQVNNDGIKFDSFTLEDSAKNKAVIDGMVYTTDFTKYKFNLSVKADNFQAMNSTKQQNQLYYGKLIFSSNMKIKGTTEQPVVDGSITIADKTNVTVVLPQSDPAVVSREGIVQFVDMDAPENDTLFTRMKAGLDSLNKSVLTGLDISANVEIKKEAEFTLVVDEGNGDFVRMQGEGLLTGGIDPSGKTTLTGSYEIKSGSYELNYNLLRRKFNIQEGSKIVWNGEPTKADLDVTAVYVVKTAPMDLVKNQISDEDPNARNMYLTRVPFNVLLKLKGELLQPIVSFDIILPESSNEIARGTSTTINNRLTQLREEPSELNKQVFSLILLNRFMGDNPFESSSGGMTAESFARQSASKLLTEQLNRLAGDLVHGVDINFDVTSYDDYSSGSAQTRTEMNVGLSKRLLSDRLTVTVGSNFELEGASSSTNNGNTNAIAGNVAVDYSLSKDRRYMIRGYRKNEYEGAIDGYVIETGVGFIITLDYNKFRNLFLGKKGREERRQRIQRAKELDQQLQQQQQKQTPPPVPQQTSIPSPENRELIKREES</sequence>
<feature type="domain" description="Translocation and assembly module TamB C-terminal" evidence="6">
    <location>
        <begin position="1187"/>
        <end position="1642"/>
    </location>
</feature>
<evidence type="ECO:0000256" key="1">
    <source>
        <dbReference type="ARBA" id="ARBA00004167"/>
    </source>
</evidence>
<evidence type="ECO:0000259" key="6">
    <source>
        <dbReference type="Pfam" id="PF04357"/>
    </source>
</evidence>
<proteinExistence type="predicted"/>
<organism evidence="7 8">
    <name type="scientific">Niastella koreensis (strain DSM 17620 / KACC 11465 / NBRC 106392 / GR20-10)</name>
    <dbReference type="NCBI Taxonomy" id="700598"/>
    <lineage>
        <taxon>Bacteria</taxon>
        <taxon>Pseudomonadati</taxon>
        <taxon>Bacteroidota</taxon>
        <taxon>Chitinophagia</taxon>
        <taxon>Chitinophagales</taxon>
        <taxon>Chitinophagaceae</taxon>
        <taxon>Niastella</taxon>
    </lineage>
</organism>
<dbReference type="KEGG" id="nko:Niako_5842"/>
<dbReference type="GO" id="GO:0005886">
    <property type="term" value="C:plasma membrane"/>
    <property type="evidence" value="ECO:0007669"/>
    <property type="project" value="InterPro"/>
</dbReference>
<keyword evidence="3" id="KW-1133">Transmembrane helix</keyword>
<dbReference type="PANTHER" id="PTHR30441">
    <property type="entry name" value="DUF748 DOMAIN-CONTAINING PROTEIN"/>
    <property type="match status" value="1"/>
</dbReference>
<name>G8TNY8_NIAKG</name>
<keyword evidence="4" id="KW-0472">Membrane</keyword>
<dbReference type="InterPro" id="IPR052894">
    <property type="entry name" value="AsmA-related"/>
</dbReference>
<protein>
    <recommendedName>
        <fullName evidence="6">Translocation and assembly module TamB C-terminal domain-containing protein</fullName>
    </recommendedName>
</protein>
<evidence type="ECO:0000256" key="2">
    <source>
        <dbReference type="ARBA" id="ARBA00022692"/>
    </source>
</evidence>
<feature type="region of interest" description="Disordered" evidence="5">
    <location>
        <begin position="1676"/>
        <end position="1715"/>
    </location>
</feature>
<evidence type="ECO:0000256" key="5">
    <source>
        <dbReference type="SAM" id="MobiDB-lite"/>
    </source>
</evidence>
<dbReference type="InterPro" id="IPR007452">
    <property type="entry name" value="TamB_C"/>
</dbReference>
<evidence type="ECO:0000256" key="4">
    <source>
        <dbReference type="ARBA" id="ARBA00023136"/>
    </source>
</evidence>